<keyword evidence="8" id="KW-0902">Two-component regulatory system</keyword>
<dbReference type="EMBL" id="JACOPE010000001">
    <property type="protein sequence ID" value="MBC5682627.1"/>
    <property type="molecule type" value="Genomic_DNA"/>
</dbReference>
<keyword evidence="9" id="KW-0812">Transmembrane</keyword>
<evidence type="ECO:0000313" key="12">
    <source>
        <dbReference type="Proteomes" id="UP000631576"/>
    </source>
</evidence>
<evidence type="ECO:0000256" key="7">
    <source>
        <dbReference type="ARBA" id="ARBA00022840"/>
    </source>
</evidence>
<feature type="transmembrane region" description="Helical" evidence="9">
    <location>
        <begin position="126"/>
        <end position="150"/>
    </location>
</feature>
<dbReference type="PANTHER" id="PTHR24421">
    <property type="entry name" value="NITRATE/NITRITE SENSOR PROTEIN NARX-RELATED"/>
    <property type="match status" value="1"/>
</dbReference>
<dbReference type="Pfam" id="PF02518">
    <property type="entry name" value="HATPase_c"/>
    <property type="match status" value="1"/>
</dbReference>
<dbReference type="Gene3D" id="1.20.5.1930">
    <property type="match status" value="1"/>
</dbReference>
<protein>
    <recommendedName>
        <fullName evidence="2">histidine kinase</fullName>
        <ecNumber evidence="2">2.7.13.3</ecNumber>
    </recommendedName>
</protein>
<feature type="domain" description="Histidine kinase/HSP90-like ATPase" evidence="10">
    <location>
        <begin position="337"/>
        <end position="425"/>
    </location>
</feature>
<dbReference type="RefSeq" id="WP_186864552.1">
    <property type="nucleotide sequence ID" value="NZ_JACOPE010000001.1"/>
</dbReference>
<evidence type="ECO:0000259" key="10">
    <source>
        <dbReference type="SMART" id="SM00387"/>
    </source>
</evidence>
<name>A0ABR7G5D1_9FIRM</name>
<dbReference type="InterPro" id="IPR003594">
    <property type="entry name" value="HATPase_dom"/>
</dbReference>
<evidence type="ECO:0000256" key="9">
    <source>
        <dbReference type="SAM" id="Phobius"/>
    </source>
</evidence>
<dbReference type="PANTHER" id="PTHR24421:SF10">
    <property type="entry name" value="NITRATE_NITRITE SENSOR PROTEIN NARQ"/>
    <property type="match status" value="1"/>
</dbReference>
<feature type="transmembrane region" description="Helical" evidence="9">
    <location>
        <begin position="17"/>
        <end position="37"/>
    </location>
</feature>
<accession>A0ABR7G5D1</accession>
<feature type="transmembrane region" description="Helical" evidence="9">
    <location>
        <begin position="57"/>
        <end position="76"/>
    </location>
</feature>
<dbReference type="EC" id="2.7.13.3" evidence="2"/>
<evidence type="ECO:0000256" key="3">
    <source>
        <dbReference type="ARBA" id="ARBA00022553"/>
    </source>
</evidence>
<keyword evidence="12" id="KW-1185">Reference proteome</keyword>
<dbReference type="Pfam" id="PF07730">
    <property type="entry name" value="HisKA_3"/>
    <property type="match status" value="1"/>
</dbReference>
<evidence type="ECO:0000256" key="4">
    <source>
        <dbReference type="ARBA" id="ARBA00022679"/>
    </source>
</evidence>
<evidence type="ECO:0000256" key="6">
    <source>
        <dbReference type="ARBA" id="ARBA00022777"/>
    </source>
</evidence>
<keyword evidence="7" id="KW-0067">ATP-binding</keyword>
<keyword evidence="5" id="KW-0547">Nucleotide-binding</keyword>
<dbReference type="GO" id="GO:0016301">
    <property type="term" value="F:kinase activity"/>
    <property type="evidence" value="ECO:0007669"/>
    <property type="project" value="UniProtKB-KW"/>
</dbReference>
<dbReference type="InterPro" id="IPR050482">
    <property type="entry name" value="Sensor_HK_TwoCompSys"/>
</dbReference>
<dbReference type="InterPro" id="IPR036890">
    <property type="entry name" value="HATPase_C_sf"/>
</dbReference>
<comment type="caution">
    <text evidence="11">The sequence shown here is derived from an EMBL/GenBank/DDBJ whole genome shotgun (WGS) entry which is preliminary data.</text>
</comment>
<evidence type="ECO:0000256" key="5">
    <source>
        <dbReference type="ARBA" id="ARBA00022741"/>
    </source>
</evidence>
<reference evidence="11 12" key="1">
    <citation type="submission" date="2020-08" db="EMBL/GenBank/DDBJ databases">
        <title>Genome public.</title>
        <authorList>
            <person name="Liu C."/>
            <person name="Sun Q."/>
        </authorList>
    </citation>
    <scope>NUCLEOTIDE SEQUENCE [LARGE SCALE GENOMIC DNA]</scope>
    <source>
        <strain evidence="11 12">NSJ-13</strain>
    </source>
</reference>
<dbReference type="Gene3D" id="3.30.565.10">
    <property type="entry name" value="Histidine kinase-like ATPase, C-terminal domain"/>
    <property type="match status" value="1"/>
</dbReference>
<comment type="catalytic activity">
    <reaction evidence="1">
        <text>ATP + protein L-histidine = ADP + protein N-phospho-L-histidine.</text>
        <dbReference type="EC" id="2.7.13.3"/>
    </reaction>
</comment>
<keyword evidence="3" id="KW-0597">Phosphoprotein</keyword>
<dbReference type="Proteomes" id="UP000631576">
    <property type="component" value="Unassembled WGS sequence"/>
</dbReference>
<evidence type="ECO:0000256" key="2">
    <source>
        <dbReference type="ARBA" id="ARBA00012438"/>
    </source>
</evidence>
<dbReference type="InterPro" id="IPR011712">
    <property type="entry name" value="Sig_transdc_His_kin_sub3_dim/P"/>
</dbReference>
<keyword evidence="9" id="KW-1133">Transmembrane helix</keyword>
<feature type="transmembrane region" description="Helical" evidence="9">
    <location>
        <begin position="88"/>
        <end position="114"/>
    </location>
</feature>
<evidence type="ECO:0000256" key="8">
    <source>
        <dbReference type="ARBA" id="ARBA00023012"/>
    </source>
</evidence>
<keyword evidence="4" id="KW-0808">Transferase</keyword>
<dbReference type="SUPFAM" id="SSF55874">
    <property type="entry name" value="ATPase domain of HSP90 chaperone/DNA topoisomerase II/histidine kinase"/>
    <property type="match status" value="1"/>
</dbReference>
<sequence>MDRNSTLQIQFSFMKNLNFLILIFISVVTMFGVRGCINDKSALDFLNTAGKLPVAQWKIFILSIGYFICLLFLLSLQCKNNFELFIKITVEILVGLMICNTVYFGYAGVILLILADAIQYAPNMKYRLWVILIACIIYMIVDANVISTVYTCVPLETMWMYYDVNSRVLLFAVLKFLNALNLFSFIYYMVVLIVDQMSEKKRILCLNEELEQKNAQLLEYAKQMETVVQTKERNRLAREIHDTLGHALTGIITGLDACIMLIDVAPDAVKTQLTAIADVARQGMTDVRRSIKALRPDALDKIKLKEALKQMISEISQSTGVKIQFDCDIEFDYFNQDEEDVVYRIVQESITNGIRHGKASEINVNIQREYNLLTITIKDNGIGCPDVKQGFGLHHMHERLQMLNGRLKYDGSDGFTVCAEIPIRWGEEKND</sequence>
<dbReference type="SMART" id="SM00387">
    <property type="entry name" value="HATPase_c"/>
    <property type="match status" value="1"/>
</dbReference>
<evidence type="ECO:0000313" key="11">
    <source>
        <dbReference type="EMBL" id="MBC5682627.1"/>
    </source>
</evidence>
<evidence type="ECO:0000256" key="1">
    <source>
        <dbReference type="ARBA" id="ARBA00000085"/>
    </source>
</evidence>
<keyword evidence="6 11" id="KW-0418">Kinase</keyword>
<dbReference type="CDD" id="cd16917">
    <property type="entry name" value="HATPase_UhpB-NarQ-NarX-like"/>
    <property type="match status" value="1"/>
</dbReference>
<keyword evidence="9" id="KW-0472">Membrane</keyword>
<organism evidence="11 12">
    <name type="scientific">Ruminococcus hominis</name>
    <dbReference type="NCBI Taxonomy" id="2763065"/>
    <lineage>
        <taxon>Bacteria</taxon>
        <taxon>Bacillati</taxon>
        <taxon>Bacillota</taxon>
        <taxon>Clostridia</taxon>
        <taxon>Eubacteriales</taxon>
        <taxon>Oscillospiraceae</taxon>
        <taxon>Ruminococcus</taxon>
    </lineage>
</organism>
<feature type="transmembrane region" description="Helical" evidence="9">
    <location>
        <begin position="170"/>
        <end position="194"/>
    </location>
</feature>
<proteinExistence type="predicted"/>
<gene>
    <name evidence="11" type="ORF">H8S40_03415</name>
</gene>